<dbReference type="AlphaFoldDB" id="A0A420ZAW0"/>
<dbReference type="Proteomes" id="UP000281261">
    <property type="component" value="Unassembled WGS sequence"/>
</dbReference>
<dbReference type="EMBL" id="QMNG01000121">
    <property type="protein sequence ID" value="RLC35780.1"/>
    <property type="molecule type" value="Genomic_DNA"/>
</dbReference>
<proteinExistence type="predicted"/>
<organism evidence="1 2">
    <name type="scientific">candidate division Kazan bacterium</name>
    <dbReference type="NCBI Taxonomy" id="2202143"/>
    <lineage>
        <taxon>Bacteria</taxon>
        <taxon>Bacteria division Kazan-3B-28</taxon>
    </lineage>
</organism>
<protein>
    <submittedName>
        <fullName evidence="1">Uncharacterized protein</fullName>
    </submittedName>
</protein>
<name>A0A420ZAW0_UNCK3</name>
<feature type="non-terminal residue" evidence="1">
    <location>
        <position position="1"/>
    </location>
</feature>
<comment type="caution">
    <text evidence="1">The sequence shown here is derived from an EMBL/GenBank/DDBJ whole genome shotgun (WGS) entry which is preliminary data.</text>
</comment>
<accession>A0A420ZAW0</accession>
<evidence type="ECO:0000313" key="1">
    <source>
        <dbReference type="EMBL" id="RLC35780.1"/>
    </source>
</evidence>
<reference evidence="1 2" key="1">
    <citation type="submission" date="2018-06" db="EMBL/GenBank/DDBJ databases">
        <title>Extensive metabolic versatility and redundancy in microbially diverse, dynamic hydrothermal sediments.</title>
        <authorList>
            <person name="Dombrowski N."/>
            <person name="Teske A."/>
            <person name="Baker B.J."/>
        </authorList>
    </citation>
    <scope>NUCLEOTIDE SEQUENCE [LARGE SCALE GENOMIC DNA]</scope>
    <source>
        <strain evidence="1">B79_G16</strain>
    </source>
</reference>
<gene>
    <name evidence="1" type="ORF">DRH29_05775</name>
</gene>
<sequence length="128" mass="13794">YLYDASVLAPAGEDKYGILVGSSDMAFAVTQYNLASKIPNGTGSGQLSYGETSIVGAGDDYQTWQRAFDNMSGSDITVKEIGMFAKVTREESGVPTPYYVMLARDVITTTTVPNGGRLIVKYTFKINP</sequence>
<evidence type="ECO:0000313" key="2">
    <source>
        <dbReference type="Proteomes" id="UP000281261"/>
    </source>
</evidence>